<dbReference type="GO" id="GO:0008379">
    <property type="term" value="F:thioredoxin peroxidase activity"/>
    <property type="evidence" value="ECO:0007669"/>
    <property type="project" value="TreeGrafter"/>
</dbReference>
<evidence type="ECO:0000313" key="23">
    <source>
        <dbReference type="EMBL" id="GGL75431.1"/>
    </source>
</evidence>
<dbReference type="EC" id="1.11.1.24" evidence="3"/>
<evidence type="ECO:0000256" key="2">
    <source>
        <dbReference type="ARBA" id="ARBA00011245"/>
    </source>
</evidence>
<evidence type="ECO:0000256" key="1">
    <source>
        <dbReference type="ARBA" id="ARBA00003330"/>
    </source>
</evidence>
<evidence type="ECO:0000256" key="3">
    <source>
        <dbReference type="ARBA" id="ARBA00013017"/>
    </source>
</evidence>
<dbReference type="PANTHER" id="PTHR42801">
    <property type="entry name" value="THIOREDOXIN-DEPENDENT PEROXIDE REDUCTASE"/>
    <property type="match status" value="1"/>
</dbReference>
<evidence type="ECO:0000256" key="11">
    <source>
        <dbReference type="ARBA" id="ARBA00041373"/>
    </source>
</evidence>
<keyword evidence="5" id="KW-0049">Antioxidant</keyword>
<dbReference type="EC" id="1.11.1.29" evidence="17"/>
<accession>A0A917SEQ2</accession>
<dbReference type="InterPro" id="IPR050924">
    <property type="entry name" value="Peroxiredoxin_BCP/PrxQ"/>
</dbReference>
<protein>
    <recommendedName>
        <fullName evidence="18">Alkyl hydroperoxide reductase E</fullName>
        <ecNumber evidence="3">1.11.1.24</ecNumber>
        <ecNumber evidence="17">1.11.1.29</ecNumber>
    </recommendedName>
    <alternativeName>
        <fullName evidence="11">Bacterioferritin comigratory protein</fullName>
    </alternativeName>
    <alternativeName>
        <fullName evidence="19">Mycoredoxin-dependent peroxiredoxin</fullName>
    </alternativeName>
    <alternativeName>
        <fullName evidence="20">Peroxiredoxin AhpE</fullName>
    </alternativeName>
    <alternativeName>
        <fullName evidence="9">Thioredoxin peroxidase</fullName>
    </alternativeName>
</protein>
<dbReference type="PIRSF" id="PIRSF000239">
    <property type="entry name" value="AHPC"/>
    <property type="match status" value="1"/>
</dbReference>
<name>A0A917SEQ2_9ACTN</name>
<evidence type="ECO:0000256" key="8">
    <source>
        <dbReference type="ARBA" id="ARBA00023284"/>
    </source>
</evidence>
<keyword evidence="6" id="KW-0560">Oxidoreductase</keyword>
<comment type="function">
    <text evidence="1">Thiol-specific peroxidase that catalyzes the reduction of hydrogen peroxide and organic hydroperoxides to water and alcohols, respectively. Plays a role in cell protection against oxidative stress by detoxifying peroxides and as sensor of hydrogen peroxide-mediated signaling events.</text>
</comment>
<comment type="caution">
    <text evidence="23">The sequence shown here is derived from an EMBL/GenBank/DDBJ whole genome shotgun (WGS) entry which is preliminary data.</text>
</comment>
<dbReference type="Gene3D" id="3.40.30.10">
    <property type="entry name" value="Glutaredoxin"/>
    <property type="match status" value="1"/>
</dbReference>
<evidence type="ECO:0000256" key="20">
    <source>
        <dbReference type="ARBA" id="ARBA00083736"/>
    </source>
</evidence>
<feature type="active site" description="Cysteine sulfenic acid (-SOH) intermediate; for peroxidase activity" evidence="21">
    <location>
        <position position="44"/>
    </location>
</feature>
<keyword evidence="8" id="KW-0676">Redox-active center</keyword>
<dbReference type="Pfam" id="PF00578">
    <property type="entry name" value="AhpC-TSA"/>
    <property type="match status" value="1"/>
</dbReference>
<dbReference type="RefSeq" id="WP_188896884.1">
    <property type="nucleotide sequence ID" value="NZ_BMMZ01000011.1"/>
</dbReference>
<evidence type="ECO:0000256" key="16">
    <source>
        <dbReference type="ARBA" id="ARBA00065226"/>
    </source>
</evidence>
<dbReference type="InterPro" id="IPR013766">
    <property type="entry name" value="Thioredoxin_domain"/>
</dbReference>
<dbReference type="AlphaFoldDB" id="A0A917SEQ2"/>
<evidence type="ECO:0000313" key="24">
    <source>
        <dbReference type="Proteomes" id="UP000613840"/>
    </source>
</evidence>
<dbReference type="GO" id="GO:0005737">
    <property type="term" value="C:cytoplasm"/>
    <property type="evidence" value="ECO:0007669"/>
    <property type="project" value="TreeGrafter"/>
</dbReference>
<evidence type="ECO:0000256" key="12">
    <source>
        <dbReference type="ARBA" id="ARBA00049091"/>
    </source>
</evidence>
<comment type="subunit">
    <text evidence="16">Homodimer. Forms both dimers and octamers; a tightly-associated dimer and a ring-like octamer.</text>
</comment>
<evidence type="ECO:0000256" key="15">
    <source>
        <dbReference type="ARBA" id="ARBA00060973"/>
    </source>
</evidence>
<dbReference type="Proteomes" id="UP000613840">
    <property type="component" value="Unassembled WGS sequence"/>
</dbReference>
<comment type="function">
    <text evidence="14">Thiol-specific peroxidase that catalyzes the reduction of hydrogen peroxide and organic hydroperoxides to water and alcohols, respectively. Plays a role in cell protection against oxidative stress by detoxifying peroxides. May represent an important antioxidant defense against cytotoxic peroxides, especially peroxynitrite, which can be formed by activated macrophages during infection.</text>
</comment>
<evidence type="ECO:0000256" key="18">
    <source>
        <dbReference type="ARBA" id="ARBA00068979"/>
    </source>
</evidence>
<evidence type="ECO:0000256" key="7">
    <source>
        <dbReference type="ARBA" id="ARBA00023157"/>
    </source>
</evidence>
<comment type="similarity">
    <text evidence="10">Belongs to the peroxiredoxin family. BCP/PrxQ subfamily.</text>
</comment>
<dbReference type="FunFam" id="3.40.30.10:FF:000118">
    <property type="entry name" value="Peroxiredoxin AhpE"/>
    <property type="match status" value="1"/>
</dbReference>
<dbReference type="EMBL" id="BMMZ01000011">
    <property type="protein sequence ID" value="GGL75431.1"/>
    <property type="molecule type" value="Genomic_DNA"/>
</dbReference>
<evidence type="ECO:0000256" key="4">
    <source>
        <dbReference type="ARBA" id="ARBA00022559"/>
    </source>
</evidence>
<comment type="subunit">
    <text evidence="2">Monomer.</text>
</comment>
<dbReference type="PROSITE" id="PS51352">
    <property type="entry name" value="THIOREDOXIN_2"/>
    <property type="match status" value="1"/>
</dbReference>
<dbReference type="GO" id="GO:0045454">
    <property type="term" value="P:cell redox homeostasis"/>
    <property type="evidence" value="ECO:0007669"/>
    <property type="project" value="TreeGrafter"/>
</dbReference>
<evidence type="ECO:0000256" key="9">
    <source>
        <dbReference type="ARBA" id="ARBA00032824"/>
    </source>
</evidence>
<evidence type="ECO:0000256" key="14">
    <source>
        <dbReference type="ARBA" id="ARBA00056930"/>
    </source>
</evidence>
<evidence type="ECO:0000256" key="10">
    <source>
        <dbReference type="ARBA" id="ARBA00038489"/>
    </source>
</evidence>
<keyword evidence="4" id="KW-0575">Peroxidase</keyword>
<dbReference type="InterPro" id="IPR000866">
    <property type="entry name" value="AhpC/TSA"/>
</dbReference>
<organism evidence="23 24">
    <name type="scientific">Microlunatus endophyticus</name>
    <dbReference type="NCBI Taxonomy" id="1716077"/>
    <lineage>
        <taxon>Bacteria</taxon>
        <taxon>Bacillati</taxon>
        <taxon>Actinomycetota</taxon>
        <taxon>Actinomycetes</taxon>
        <taxon>Propionibacteriales</taxon>
        <taxon>Propionibacteriaceae</taxon>
        <taxon>Microlunatus</taxon>
    </lineage>
</organism>
<dbReference type="PANTHER" id="PTHR42801:SF20">
    <property type="entry name" value="ALKYL HYDROPEROXIDE REDUCTASE E"/>
    <property type="match status" value="1"/>
</dbReference>
<evidence type="ECO:0000256" key="19">
    <source>
        <dbReference type="ARBA" id="ARBA00082991"/>
    </source>
</evidence>
<dbReference type="SUPFAM" id="SSF52833">
    <property type="entry name" value="Thioredoxin-like"/>
    <property type="match status" value="1"/>
</dbReference>
<gene>
    <name evidence="23" type="ORF">GCM10011575_37060</name>
</gene>
<reference evidence="23" key="1">
    <citation type="journal article" date="2014" name="Int. J. Syst. Evol. Microbiol.">
        <title>Complete genome sequence of Corynebacterium casei LMG S-19264T (=DSM 44701T), isolated from a smear-ripened cheese.</title>
        <authorList>
            <consortium name="US DOE Joint Genome Institute (JGI-PGF)"/>
            <person name="Walter F."/>
            <person name="Albersmeier A."/>
            <person name="Kalinowski J."/>
            <person name="Ruckert C."/>
        </authorList>
    </citation>
    <scope>NUCLEOTIDE SEQUENCE</scope>
    <source>
        <strain evidence="23">CGMCC 4.7306</strain>
    </source>
</reference>
<dbReference type="CDD" id="cd03018">
    <property type="entry name" value="PRX_AhpE_like"/>
    <property type="match status" value="1"/>
</dbReference>
<dbReference type="InterPro" id="IPR024706">
    <property type="entry name" value="Peroxiredoxin_AhpC-typ"/>
</dbReference>
<comment type="catalytic activity">
    <reaction evidence="13">
        <text>[mycoredoxin]-L-dithiol + a hydroperoxide = [mycoredoxin]-L-disulfide + an alcohol + H2O</text>
        <dbReference type="Rhea" id="RHEA:62640"/>
        <dbReference type="Rhea" id="RHEA-COMP:16137"/>
        <dbReference type="Rhea" id="RHEA-COMP:16138"/>
        <dbReference type="ChEBI" id="CHEBI:15377"/>
        <dbReference type="ChEBI" id="CHEBI:29950"/>
        <dbReference type="ChEBI" id="CHEBI:30879"/>
        <dbReference type="ChEBI" id="CHEBI:35924"/>
        <dbReference type="ChEBI" id="CHEBI:50058"/>
        <dbReference type="EC" id="1.11.1.29"/>
    </reaction>
</comment>
<comment type="catalytic activity">
    <reaction evidence="12">
        <text>a hydroperoxide + [thioredoxin]-dithiol = an alcohol + [thioredoxin]-disulfide + H2O</text>
        <dbReference type="Rhea" id="RHEA:62620"/>
        <dbReference type="Rhea" id="RHEA-COMP:10698"/>
        <dbReference type="Rhea" id="RHEA-COMP:10700"/>
        <dbReference type="ChEBI" id="CHEBI:15377"/>
        <dbReference type="ChEBI" id="CHEBI:29950"/>
        <dbReference type="ChEBI" id="CHEBI:30879"/>
        <dbReference type="ChEBI" id="CHEBI:35924"/>
        <dbReference type="ChEBI" id="CHEBI:50058"/>
        <dbReference type="EC" id="1.11.1.24"/>
    </reaction>
</comment>
<evidence type="ECO:0000256" key="21">
    <source>
        <dbReference type="PIRSR" id="PIRSR000239-1"/>
    </source>
</evidence>
<comment type="similarity">
    <text evidence="15">Belongs to the peroxiredoxin family. AhpE subfamily.</text>
</comment>
<evidence type="ECO:0000256" key="13">
    <source>
        <dbReference type="ARBA" id="ARBA00052774"/>
    </source>
</evidence>
<feature type="domain" description="Thioredoxin" evidence="22">
    <location>
        <begin position="2"/>
        <end position="151"/>
    </location>
</feature>
<proteinExistence type="inferred from homology"/>
<evidence type="ECO:0000256" key="6">
    <source>
        <dbReference type="ARBA" id="ARBA00023002"/>
    </source>
</evidence>
<sequence length="151" mass="16305">MISSDFVAPDFALRNQHGEIVRLSDLRGAPVVVVFYPYAFTGVCSGEMTALQQSLGDFTAAGARVLAVSTDTMYALRVFADQLGLGFDLLSDFWPHGEIARAYDVFDDELGCAVRGSFVLDAEGRLTWSVRNAIGDARDIGEHLRAVQAGA</sequence>
<dbReference type="InterPro" id="IPR036249">
    <property type="entry name" value="Thioredoxin-like_sf"/>
</dbReference>
<dbReference type="GO" id="GO:0034599">
    <property type="term" value="P:cellular response to oxidative stress"/>
    <property type="evidence" value="ECO:0007669"/>
    <property type="project" value="TreeGrafter"/>
</dbReference>
<keyword evidence="7" id="KW-1015">Disulfide bond</keyword>
<evidence type="ECO:0000256" key="17">
    <source>
        <dbReference type="ARBA" id="ARBA00067009"/>
    </source>
</evidence>
<reference evidence="23" key="2">
    <citation type="submission" date="2020-09" db="EMBL/GenBank/DDBJ databases">
        <authorList>
            <person name="Sun Q."/>
            <person name="Zhou Y."/>
        </authorList>
    </citation>
    <scope>NUCLEOTIDE SEQUENCE</scope>
    <source>
        <strain evidence="23">CGMCC 4.7306</strain>
    </source>
</reference>
<evidence type="ECO:0000256" key="5">
    <source>
        <dbReference type="ARBA" id="ARBA00022862"/>
    </source>
</evidence>
<keyword evidence="24" id="KW-1185">Reference proteome</keyword>
<evidence type="ECO:0000259" key="22">
    <source>
        <dbReference type="PROSITE" id="PS51352"/>
    </source>
</evidence>